<name>A0A4Z2FWB7_9TELE</name>
<protein>
    <submittedName>
        <fullName evidence="1">Uncharacterized protein</fullName>
    </submittedName>
</protein>
<proteinExistence type="predicted"/>
<comment type="caution">
    <text evidence="1">The sequence shown here is derived from an EMBL/GenBank/DDBJ whole genome shotgun (WGS) entry which is preliminary data.</text>
</comment>
<dbReference type="AlphaFoldDB" id="A0A4Z2FWB7"/>
<keyword evidence="2" id="KW-1185">Reference proteome</keyword>
<sequence length="92" mass="10256">MRRTEEPFSRFIRYRCDFGAGAARRAGMDTLGNKQTAFCLNGSSSHHLDGERHHPVSLGRRGVIRVTFSKRKGWFKKASSSSSSSSSYPSDT</sequence>
<gene>
    <name evidence="1" type="ORF">EYF80_044707</name>
</gene>
<evidence type="ECO:0000313" key="2">
    <source>
        <dbReference type="Proteomes" id="UP000314294"/>
    </source>
</evidence>
<reference evidence="1 2" key="1">
    <citation type="submission" date="2019-03" db="EMBL/GenBank/DDBJ databases">
        <title>First draft genome of Liparis tanakae, snailfish: a comprehensive survey of snailfish specific genes.</title>
        <authorList>
            <person name="Kim W."/>
            <person name="Song I."/>
            <person name="Jeong J.-H."/>
            <person name="Kim D."/>
            <person name="Kim S."/>
            <person name="Ryu S."/>
            <person name="Song J.Y."/>
            <person name="Lee S.K."/>
        </authorList>
    </citation>
    <scope>NUCLEOTIDE SEQUENCE [LARGE SCALE GENOMIC DNA]</scope>
    <source>
        <tissue evidence="1">Muscle</tissue>
    </source>
</reference>
<evidence type="ECO:0000313" key="1">
    <source>
        <dbReference type="EMBL" id="TNN45093.1"/>
    </source>
</evidence>
<accession>A0A4Z2FWB7</accession>
<organism evidence="1 2">
    <name type="scientific">Liparis tanakae</name>
    <name type="common">Tanaka's snailfish</name>
    <dbReference type="NCBI Taxonomy" id="230148"/>
    <lineage>
        <taxon>Eukaryota</taxon>
        <taxon>Metazoa</taxon>
        <taxon>Chordata</taxon>
        <taxon>Craniata</taxon>
        <taxon>Vertebrata</taxon>
        <taxon>Euteleostomi</taxon>
        <taxon>Actinopterygii</taxon>
        <taxon>Neopterygii</taxon>
        <taxon>Teleostei</taxon>
        <taxon>Neoteleostei</taxon>
        <taxon>Acanthomorphata</taxon>
        <taxon>Eupercaria</taxon>
        <taxon>Perciformes</taxon>
        <taxon>Cottioidei</taxon>
        <taxon>Cottales</taxon>
        <taxon>Liparidae</taxon>
        <taxon>Liparis</taxon>
    </lineage>
</organism>
<dbReference type="Proteomes" id="UP000314294">
    <property type="component" value="Unassembled WGS sequence"/>
</dbReference>
<dbReference type="EMBL" id="SRLO01000867">
    <property type="protein sequence ID" value="TNN45093.1"/>
    <property type="molecule type" value="Genomic_DNA"/>
</dbReference>